<proteinExistence type="predicted"/>
<keyword evidence="3" id="KW-1185">Reference proteome</keyword>
<name>A0A4Z1ND83_9PEZI</name>
<organism evidence="2 3">
    <name type="scientific">Venturia nashicola</name>
    <dbReference type="NCBI Taxonomy" id="86259"/>
    <lineage>
        <taxon>Eukaryota</taxon>
        <taxon>Fungi</taxon>
        <taxon>Dikarya</taxon>
        <taxon>Ascomycota</taxon>
        <taxon>Pezizomycotina</taxon>
        <taxon>Dothideomycetes</taxon>
        <taxon>Pleosporomycetidae</taxon>
        <taxon>Venturiales</taxon>
        <taxon>Venturiaceae</taxon>
        <taxon>Venturia</taxon>
    </lineage>
</organism>
<dbReference type="EMBL" id="SNSC02000027">
    <property type="protein sequence ID" value="TID13329.1"/>
    <property type="molecule type" value="Genomic_DNA"/>
</dbReference>
<gene>
    <name evidence="2" type="ORF">E6O75_ATG10189</name>
</gene>
<reference evidence="2 3" key="1">
    <citation type="submission" date="2019-04" db="EMBL/GenBank/DDBJ databases">
        <title>High contiguity whole genome sequence and gene annotation resource for two Venturia nashicola isolates.</title>
        <authorList>
            <person name="Prokchorchik M."/>
            <person name="Won K."/>
            <person name="Lee Y."/>
            <person name="Choi E.D."/>
            <person name="Segonzac C."/>
            <person name="Sohn K.H."/>
        </authorList>
    </citation>
    <scope>NUCLEOTIDE SEQUENCE [LARGE SCALE GENOMIC DNA]</scope>
    <source>
        <strain evidence="2 3">PRI2</strain>
    </source>
</reference>
<dbReference type="Proteomes" id="UP000298493">
    <property type="component" value="Unassembled WGS sequence"/>
</dbReference>
<protein>
    <submittedName>
        <fullName evidence="2">Uncharacterized protein</fullName>
    </submittedName>
</protein>
<comment type="caution">
    <text evidence="2">The sequence shown here is derived from an EMBL/GenBank/DDBJ whole genome shotgun (WGS) entry which is preliminary data.</text>
</comment>
<evidence type="ECO:0000313" key="2">
    <source>
        <dbReference type="EMBL" id="TID13329.1"/>
    </source>
</evidence>
<dbReference type="AlphaFoldDB" id="A0A4Z1ND83"/>
<feature type="region of interest" description="Disordered" evidence="1">
    <location>
        <begin position="165"/>
        <end position="191"/>
    </location>
</feature>
<accession>A0A4Z1ND83</accession>
<evidence type="ECO:0000256" key="1">
    <source>
        <dbReference type="SAM" id="MobiDB-lite"/>
    </source>
</evidence>
<evidence type="ECO:0000313" key="3">
    <source>
        <dbReference type="Proteomes" id="UP000298493"/>
    </source>
</evidence>
<sequence length="228" mass="25171">MIHKSSLKGLTRLCLLHLPPFLSDCSHVFLASTSFRQAGSCPLGAFLQKSALIGGPSYPYWTGGGSTVPAFAVGIADVAVALVIEEDCEADDRKQILPRFRKLLYLSGCHALDFFSFYFQLRGSSWSPTSTSFRLPRTLPELNDTEHDRAAHDGSSFEILDDSLDFQGAGQQGDPRTQPRARAPYGTRPNLAHLVEDPPMSSFRQHIEMPQIYEKTKLVFSSPPPRGT</sequence>